<dbReference type="InterPro" id="IPR036866">
    <property type="entry name" value="RibonucZ/Hydroxyglut_hydro"/>
</dbReference>
<dbReference type="SMART" id="SM00849">
    <property type="entry name" value="Lactamase_B"/>
    <property type="match status" value="1"/>
</dbReference>
<dbReference type="InterPro" id="IPR044097">
    <property type="entry name" value="Bds1/SdsA1_MBL-fold"/>
</dbReference>
<dbReference type="GO" id="GO:0046983">
    <property type="term" value="F:protein dimerization activity"/>
    <property type="evidence" value="ECO:0007669"/>
    <property type="project" value="InterPro"/>
</dbReference>
<dbReference type="Gene3D" id="1.25.40.880">
    <property type="entry name" value="Alkyl sulfatase, dimerisation domain"/>
    <property type="match status" value="1"/>
</dbReference>
<dbReference type="PANTHER" id="PTHR43223">
    <property type="entry name" value="ALKYL/ARYL-SULFATASE"/>
    <property type="match status" value="1"/>
</dbReference>
<accession>A0A6C1EFW9</accession>
<dbReference type="InterPro" id="IPR052195">
    <property type="entry name" value="Bact_Alkyl/Aryl-Sulfatase"/>
</dbReference>
<evidence type="ECO:0000313" key="9">
    <source>
        <dbReference type="Proteomes" id="UP000501346"/>
    </source>
</evidence>
<dbReference type="OrthoDB" id="449487at2759"/>
<comment type="similarity">
    <text evidence="5">Belongs to the metallo-beta-lactamase superfamily. Type III sulfatase family.</text>
</comment>
<dbReference type="GO" id="GO:0018741">
    <property type="term" value="F:linear primary-alkylsulfatase activity"/>
    <property type="evidence" value="ECO:0007669"/>
    <property type="project" value="InterPro"/>
</dbReference>
<dbReference type="Pfam" id="PF14864">
    <property type="entry name" value="Alkyl_sulf_C"/>
    <property type="match status" value="1"/>
</dbReference>
<dbReference type="InterPro" id="IPR029229">
    <property type="entry name" value="Alkyl_sulf_C"/>
</dbReference>
<feature type="region of interest" description="Disordered" evidence="6">
    <location>
        <begin position="1"/>
        <end position="25"/>
    </location>
</feature>
<dbReference type="FunFam" id="1.25.40.880:FF:000001">
    <property type="entry name" value="SDS hydrolase SdsA1"/>
    <property type="match status" value="1"/>
</dbReference>
<protein>
    <submittedName>
        <fullName evidence="8">Sulfuric ester hydrolase</fullName>
    </submittedName>
</protein>
<dbReference type="InterPro" id="IPR001279">
    <property type="entry name" value="Metallo-B-lactamas"/>
</dbReference>
<dbReference type="Gene3D" id="3.30.1050.10">
    <property type="entry name" value="SCP2 sterol-binding domain"/>
    <property type="match status" value="1"/>
</dbReference>
<keyword evidence="2" id="KW-0479">Metal-binding</keyword>
<dbReference type="AlphaFoldDB" id="A0A6C1EFW9"/>
<keyword evidence="4" id="KW-0862">Zinc</keyword>
<evidence type="ECO:0000256" key="1">
    <source>
        <dbReference type="ARBA" id="ARBA00001947"/>
    </source>
</evidence>
<dbReference type="InterPro" id="IPR029228">
    <property type="entry name" value="Alkyl_sulf_dimr"/>
</dbReference>
<dbReference type="InterPro" id="IPR036527">
    <property type="entry name" value="SCP2_sterol-bd_dom_sf"/>
</dbReference>
<keyword evidence="9" id="KW-1185">Reference proteome</keyword>
<dbReference type="Gene3D" id="3.60.15.30">
    <property type="entry name" value="Metallo-beta-lactamase domain"/>
    <property type="match status" value="1"/>
</dbReference>
<keyword evidence="3 8" id="KW-0378">Hydrolase</keyword>
<reference evidence="8 9" key="1">
    <citation type="journal article" date="2019" name="BMC Genomics">
        <title>Chromosome level assembly and comparative genome analysis confirm lager-brewing yeasts originated from a single hybridization.</title>
        <authorList>
            <person name="Salazar A.N."/>
            <person name="Gorter de Vries A.R."/>
            <person name="van den Broek M."/>
            <person name="Brouwers N."/>
            <person name="de la Torre Cortes P."/>
            <person name="Kuijpers N.G.A."/>
            <person name="Daran J.G."/>
            <person name="Abeel T."/>
        </authorList>
    </citation>
    <scope>NUCLEOTIDE SEQUENCE [LARGE SCALE GENOMIC DNA]</scope>
    <source>
        <strain evidence="8 9">CBS 1483</strain>
    </source>
</reference>
<gene>
    <name evidence="8" type="primary">BDS1</name>
    <name evidence="8" type="ORF">GRS66_010901</name>
</gene>
<dbReference type="InterPro" id="IPR038536">
    <property type="entry name" value="Alkyl/aryl-sulf_dimr_sf"/>
</dbReference>
<evidence type="ECO:0000256" key="4">
    <source>
        <dbReference type="ARBA" id="ARBA00022833"/>
    </source>
</evidence>
<evidence type="ECO:0000256" key="2">
    <source>
        <dbReference type="ARBA" id="ARBA00022723"/>
    </source>
</evidence>
<name>A0A6C1EFW9_SACPS</name>
<dbReference type="SUPFAM" id="SSF55718">
    <property type="entry name" value="SCP-like"/>
    <property type="match status" value="1"/>
</dbReference>
<evidence type="ECO:0000313" key="8">
    <source>
        <dbReference type="EMBL" id="QID88192.1"/>
    </source>
</evidence>
<evidence type="ECO:0000259" key="7">
    <source>
        <dbReference type="SMART" id="SM00849"/>
    </source>
</evidence>
<sequence>MGNLPNKSAAPKGPEPSTLRANSDFAKKLPFQDRRDFEEALRGFVATVPDALVPGPGTSERPAWSMKPFDFIKANEAADTVNPSLWRQAQLNAIHGLFQVTERIYQVRGFDISNMTVIEGDTSLIVIDPLFTVETAHASLDLYFQHRPRKPVSTVIYTHSHSDHFGGVKGVVNEADVIAGKVKIIAPAGFMESAVAENILAGNAMSRRSQFQFGMLLQPGVRGLVDTGLGKTSARGTNTLIAPTVTIDNSKEEHTIDGVEFVFQLALGSEAPSEMLIYLPQFRVLDMAEDVTHCMHNLYTLRGAEIRDGNLWSKYIDEARVSFGNKTDVLIAQHHWPTVGRERVNDLLKKHRDTYKFIHDQSLCLLNHGYTAEEIAETLRMPASLEQEWSTRGYYGTLHHNAKAVYQKYLGWYDANPANLNPLPPVAYAKKTIEYMGGADAVLDRAREDFKRGEFRWVASIANQVVYAEPENREARELGANALEQLGYQAESGIWRCAYLVGAMELRDGVPDIPSITKNIGDLTKAVSNDLLFDFLAVRLDGTRAEGINSVINWHFADLNEYFVMSLENSALTHIIGQQQEADVSVRLYRGTLDEILQKKTTFTEAASNDKAVIDGDISKLEEVFSLLDSFELMFPIVEPRKKN</sequence>
<organism evidence="8 9">
    <name type="scientific">Saccharomyces pastorianus</name>
    <name type="common">Lager yeast</name>
    <name type="synonym">Saccharomyces cerevisiae x Saccharomyces eubayanus</name>
    <dbReference type="NCBI Taxonomy" id="27292"/>
    <lineage>
        <taxon>Eukaryota</taxon>
        <taxon>Fungi</taxon>
        <taxon>Dikarya</taxon>
        <taxon>Ascomycota</taxon>
        <taxon>Saccharomycotina</taxon>
        <taxon>Saccharomycetes</taxon>
        <taxon>Saccharomycetales</taxon>
        <taxon>Saccharomycetaceae</taxon>
        <taxon>Saccharomyces</taxon>
    </lineage>
</organism>
<evidence type="ECO:0000256" key="3">
    <source>
        <dbReference type="ARBA" id="ARBA00022801"/>
    </source>
</evidence>
<evidence type="ECO:0000256" key="5">
    <source>
        <dbReference type="ARBA" id="ARBA00033751"/>
    </source>
</evidence>
<dbReference type="Pfam" id="PF14863">
    <property type="entry name" value="Alkyl_sulf_dimr"/>
    <property type="match status" value="1"/>
</dbReference>
<dbReference type="EMBL" id="CP049012">
    <property type="protein sequence ID" value="QID88192.1"/>
    <property type="molecule type" value="Genomic_DNA"/>
</dbReference>
<dbReference type="Proteomes" id="UP000501346">
    <property type="component" value="Chromosome SeXV-SeVIII"/>
</dbReference>
<dbReference type="SUPFAM" id="SSF56281">
    <property type="entry name" value="Metallo-hydrolase/oxidoreductase"/>
    <property type="match status" value="1"/>
</dbReference>
<dbReference type="GO" id="GO:0018909">
    <property type="term" value="P:dodecyl sulfate metabolic process"/>
    <property type="evidence" value="ECO:0007669"/>
    <property type="project" value="InterPro"/>
</dbReference>
<dbReference type="Pfam" id="PF00753">
    <property type="entry name" value="Lactamase_B"/>
    <property type="match status" value="1"/>
</dbReference>
<feature type="domain" description="Metallo-beta-lactamase" evidence="7">
    <location>
        <begin position="112"/>
        <end position="334"/>
    </location>
</feature>
<comment type="cofactor">
    <cofactor evidence="1">
        <name>Zn(2+)</name>
        <dbReference type="ChEBI" id="CHEBI:29105"/>
    </cofactor>
</comment>
<dbReference type="CDD" id="cd07710">
    <property type="entry name" value="arylsulfatase_Sdsa1-like_MBL-fold"/>
    <property type="match status" value="1"/>
</dbReference>
<proteinExistence type="inferred from homology"/>
<dbReference type="PANTHER" id="PTHR43223:SF1">
    <property type="entry name" value="ALKYL_ARYL-SULFATASE BDS1"/>
    <property type="match status" value="1"/>
</dbReference>
<dbReference type="GO" id="GO:0046872">
    <property type="term" value="F:metal ion binding"/>
    <property type="evidence" value="ECO:0007669"/>
    <property type="project" value="UniProtKB-KW"/>
</dbReference>
<evidence type="ECO:0000256" key="6">
    <source>
        <dbReference type="SAM" id="MobiDB-lite"/>
    </source>
</evidence>
<dbReference type="FunFam" id="3.60.15.30:FF:000001">
    <property type="entry name" value="Alkyl/aryl-sulfatase BDS1"/>
    <property type="match status" value="1"/>
</dbReference>